<dbReference type="AlphaFoldDB" id="Q0IEY8"/>
<accession>Q0IEY8</accession>
<reference evidence="1" key="1">
    <citation type="submission" date="2005-10" db="EMBL/GenBank/DDBJ databases">
        <authorList>
            <person name="Loftus B.J."/>
            <person name="Nene V.M."/>
            <person name="Hannick L.I."/>
            <person name="Bidwell S."/>
            <person name="Haas B."/>
            <person name="Amedeo P."/>
            <person name="Orvis J."/>
            <person name="Wortman J.R."/>
            <person name="White O.R."/>
            <person name="Salzberg S."/>
            <person name="Shumway M."/>
            <person name="Koo H."/>
            <person name="Zhao Y."/>
            <person name="Holmes M."/>
            <person name="Miller J."/>
            <person name="Schatz M."/>
            <person name="Pop M."/>
            <person name="Pai G."/>
            <person name="Utterback T."/>
            <person name="Rogers Y.-H."/>
            <person name="Kravitz S."/>
            <person name="Fraser C.M."/>
        </authorList>
    </citation>
    <scope>NUCLEOTIDE SEQUENCE</scope>
    <source>
        <strain evidence="1">Liverpool</strain>
    </source>
</reference>
<dbReference type="PaxDb" id="7159-AAEL007714-PA"/>
<gene>
    <name evidence="1" type="ORF">AaeL_AAEL007714</name>
</gene>
<dbReference type="HOGENOM" id="CLU_1448847_0_0_1"/>
<organism evidence="1 2">
    <name type="scientific">Aedes aegypti</name>
    <name type="common">Yellowfever mosquito</name>
    <name type="synonym">Culex aegypti</name>
    <dbReference type="NCBI Taxonomy" id="7159"/>
    <lineage>
        <taxon>Eukaryota</taxon>
        <taxon>Metazoa</taxon>
        <taxon>Ecdysozoa</taxon>
        <taxon>Arthropoda</taxon>
        <taxon>Hexapoda</taxon>
        <taxon>Insecta</taxon>
        <taxon>Pterygota</taxon>
        <taxon>Neoptera</taxon>
        <taxon>Endopterygota</taxon>
        <taxon>Diptera</taxon>
        <taxon>Nematocera</taxon>
        <taxon>Culicoidea</taxon>
        <taxon>Culicidae</taxon>
        <taxon>Culicinae</taxon>
        <taxon>Aedini</taxon>
        <taxon>Aedes</taxon>
        <taxon>Stegomyia</taxon>
    </lineage>
</organism>
<evidence type="ECO:0000313" key="2">
    <source>
        <dbReference type="Proteomes" id="UP000682892"/>
    </source>
</evidence>
<reference evidence="1" key="2">
    <citation type="journal article" date="2007" name="Science">
        <title>Genome sequence of Aedes aegypti, a major arbovirus vector.</title>
        <authorList>
            <person name="Nene V."/>
            <person name="Wortman J.R."/>
            <person name="Lawson D."/>
            <person name="Haas B."/>
            <person name="Kodira C."/>
            <person name="Tu Z.J."/>
            <person name="Loftus B."/>
            <person name="Xi Z."/>
            <person name="Megy K."/>
            <person name="Grabherr M."/>
            <person name="Ren Q."/>
            <person name="Zdobnov E.M."/>
            <person name="Lobo N.F."/>
            <person name="Campbell K.S."/>
            <person name="Brown S.E."/>
            <person name="Bonaldo M.F."/>
            <person name="Zhu J."/>
            <person name="Sinkins S.P."/>
            <person name="Hogenkamp D.G."/>
            <person name="Amedeo P."/>
            <person name="Arensburger P."/>
            <person name="Atkinson P.W."/>
            <person name="Bidwell S."/>
            <person name="Biedler J."/>
            <person name="Birney E."/>
            <person name="Bruggner R.V."/>
            <person name="Costas J."/>
            <person name="Coy M.R."/>
            <person name="Crabtree J."/>
            <person name="Crawford M."/>
            <person name="Debruyn B."/>
            <person name="Decaprio D."/>
            <person name="Eiglmeier K."/>
            <person name="Eisenstadt E."/>
            <person name="El-Dorry H."/>
            <person name="Gelbart W.M."/>
            <person name="Gomes S.L."/>
            <person name="Hammond M."/>
            <person name="Hannick L.I."/>
            <person name="Hogan J.R."/>
            <person name="Holmes M.H."/>
            <person name="Jaffe D."/>
            <person name="Johnston J.S."/>
            <person name="Kennedy R.C."/>
            <person name="Koo H."/>
            <person name="Kravitz S."/>
            <person name="Kriventseva E.V."/>
            <person name="Kulp D."/>
            <person name="Labutti K."/>
            <person name="Lee E."/>
            <person name="Li S."/>
            <person name="Lovin D.D."/>
            <person name="Mao C."/>
            <person name="Mauceli E."/>
            <person name="Menck C.F."/>
            <person name="Miller J.R."/>
            <person name="Montgomery P."/>
            <person name="Mori A."/>
            <person name="Nascimento A.L."/>
            <person name="Naveira H.F."/>
            <person name="Nusbaum C."/>
            <person name="O'leary S."/>
            <person name="Orvis J."/>
            <person name="Pertea M."/>
            <person name="Quesneville H."/>
            <person name="Reidenbach K.R."/>
            <person name="Rogers Y.H."/>
            <person name="Roth C.W."/>
            <person name="Schneider J.R."/>
            <person name="Schatz M."/>
            <person name="Shumway M."/>
            <person name="Stanke M."/>
            <person name="Stinson E.O."/>
            <person name="Tubio J.M."/>
            <person name="Vanzee J.P."/>
            <person name="Verjovski-Almeida S."/>
            <person name="Werner D."/>
            <person name="White O."/>
            <person name="Wyder S."/>
            <person name="Zeng Q."/>
            <person name="Zhao Q."/>
            <person name="Zhao Y."/>
            <person name="Hill C.A."/>
            <person name="Raikhel A.S."/>
            <person name="Soares M.B."/>
            <person name="Knudson D.L."/>
            <person name="Lee N.H."/>
            <person name="Galagan J."/>
            <person name="Salzberg S.L."/>
            <person name="Paulsen I.T."/>
            <person name="Dimopoulos G."/>
            <person name="Collins F.H."/>
            <person name="Birren B."/>
            <person name="Fraser-Liggett C.M."/>
            <person name="Severson D.W."/>
        </authorList>
    </citation>
    <scope>NUCLEOTIDE SEQUENCE [LARGE SCALE GENOMIC DNA]</scope>
    <source>
        <strain evidence="1">Liverpool</strain>
    </source>
</reference>
<protein>
    <submittedName>
        <fullName evidence="1">AAEL007714-PA</fullName>
    </submittedName>
</protein>
<proteinExistence type="predicted"/>
<dbReference type="EMBL" id="CH477461">
    <property type="protein sequence ID" value="EAT40552.1"/>
    <property type="molecule type" value="Genomic_DNA"/>
</dbReference>
<evidence type="ECO:0000313" key="1">
    <source>
        <dbReference type="EMBL" id="EAT40552.1"/>
    </source>
</evidence>
<name>Q0IEY8_AEDAE</name>
<sequence>MRVDLRGILSLRARKLIGLACGRSCLGHGVFLRSSGVLASHSGFVSCCRTISTLQRTSRAVALPSTSLTLADEEVTHRMLSDDKRGKPTDLTVALTSKAVVTVPSWRVEQQWRYSLTTSVGLADLPLLELVYHRRGFSSGGGIGMNPGPLSISLFSVTIRIGQGSSLGLSDASTGFSNRDTNGTAHYLGKKGFPRGYLEHAVFIRLLFFGADF</sequence>
<dbReference type="Proteomes" id="UP000682892">
    <property type="component" value="Unassembled WGS sequence"/>
</dbReference>
<reference evidence="1" key="3">
    <citation type="submission" date="2012-09" db="EMBL/GenBank/DDBJ databases">
        <authorList>
            <consortium name="VectorBase"/>
        </authorList>
    </citation>
    <scope>NUCLEOTIDE SEQUENCE</scope>
    <source>
        <strain evidence="1">Liverpool</strain>
    </source>
</reference>